<sequence length="78" mass="8565">MVLYLMIVVAATVTTAVLAAYGTCAEIRRPTGRDRRPVAVRTDLAGRYAARVRTCRSPGDLSVGGRSWSSRNEAVRRR</sequence>
<protein>
    <submittedName>
        <fullName evidence="2">Uncharacterized protein</fullName>
    </submittedName>
</protein>
<name>A0A378WZ41_9NOCA</name>
<evidence type="ECO:0000256" key="1">
    <source>
        <dbReference type="SAM" id="MobiDB-lite"/>
    </source>
</evidence>
<organism evidence="2 3">
    <name type="scientific">Nocardia africana</name>
    <dbReference type="NCBI Taxonomy" id="134964"/>
    <lineage>
        <taxon>Bacteria</taxon>
        <taxon>Bacillati</taxon>
        <taxon>Actinomycetota</taxon>
        <taxon>Actinomycetes</taxon>
        <taxon>Mycobacteriales</taxon>
        <taxon>Nocardiaceae</taxon>
        <taxon>Nocardia</taxon>
    </lineage>
</organism>
<accession>A0A378WZ41</accession>
<gene>
    <name evidence="2" type="ORF">NCTC13184_04107</name>
</gene>
<reference evidence="2 3" key="1">
    <citation type="submission" date="2018-06" db="EMBL/GenBank/DDBJ databases">
        <authorList>
            <consortium name="Pathogen Informatics"/>
            <person name="Doyle S."/>
        </authorList>
    </citation>
    <scope>NUCLEOTIDE SEQUENCE [LARGE SCALE GENOMIC DNA]</scope>
    <source>
        <strain evidence="2 3">NCTC13184</strain>
    </source>
</reference>
<dbReference type="RefSeq" id="WP_128145303.1">
    <property type="nucleotide sequence ID" value="NZ_JAJFOE010000001.1"/>
</dbReference>
<dbReference type="EMBL" id="UGRU01000001">
    <property type="protein sequence ID" value="SUA45583.1"/>
    <property type="molecule type" value="Genomic_DNA"/>
</dbReference>
<dbReference type="Proteomes" id="UP000255082">
    <property type="component" value="Unassembled WGS sequence"/>
</dbReference>
<feature type="region of interest" description="Disordered" evidence="1">
    <location>
        <begin position="59"/>
        <end position="78"/>
    </location>
</feature>
<evidence type="ECO:0000313" key="3">
    <source>
        <dbReference type="Proteomes" id="UP000255082"/>
    </source>
</evidence>
<evidence type="ECO:0000313" key="2">
    <source>
        <dbReference type="EMBL" id="SUA45583.1"/>
    </source>
</evidence>
<proteinExistence type="predicted"/>
<dbReference type="AlphaFoldDB" id="A0A378WZ41"/>